<dbReference type="Gene3D" id="3.40.50.2000">
    <property type="entry name" value="Glycogen Phosphorylase B"/>
    <property type="match status" value="2"/>
</dbReference>
<dbReference type="InterPro" id="IPR001296">
    <property type="entry name" value="Glyco_trans_1"/>
</dbReference>
<accession>A0A4Z0GS28</accession>
<evidence type="ECO:0000256" key="1">
    <source>
        <dbReference type="ARBA" id="ARBA00022679"/>
    </source>
</evidence>
<dbReference type="EMBL" id="SRJD01000002">
    <property type="protein sequence ID" value="TGA99975.1"/>
    <property type="molecule type" value="Genomic_DNA"/>
</dbReference>
<proteinExistence type="predicted"/>
<dbReference type="Pfam" id="PF00534">
    <property type="entry name" value="Glycos_transf_1"/>
    <property type="match status" value="1"/>
</dbReference>
<comment type="caution">
    <text evidence="3">The sequence shown here is derived from an EMBL/GenBank/DDBJ whole genome shotgun (WGS) entry which is preliminary data.</text>
</comment>
<gene>
    <name evidence="3" type="ORF">E4665_03225</name>
</gene>
<keyword evidence="4" id="KW-1185">Reference proteome</keyword>
<dbReference type="RefSeq" id="WP_135347370.1">
    <property type="nucleotide sequence ID" value="NZ_SRJD01000002.1"/>
</dbReference>
<dbReference type="CDD" id="cd03801">
    <property type="entry name" value="GT4_PimA-like"/>
    <property type="match status" value="1"/>
</dbReference>
<dbReference type="SUPFAM" id="SSF53756">
    <property type="entry name" value="UDP-Glycosyltransferase/glycogen phosphorylase"/>
    <property type="match status" value="1"/>
</dbReference>
<keyword evidence="1 3" id="KW-0808">Transferase</keyword>
<dbReference type="Proteomes" id="UP000298347">
    <property type="component" value="Unassembled WGS sequence"/>
</dbReference>
<feature type="domain" description="Glycosyl transferase family 1" evidence="2">
    <location>
        <begin position="214"/>
        <end position="386"/>
    </location>
</feature>
<evidence type="ECO:0000313" key="4">
    <source>
        <dbReference type="Proteomes" id="UP000298347"/>
    </source>
</evidence>
<dbReference type="GO" id="GO:0009103">
    <property type="term" value="P:lipopolysaccharide biosynthetic process"/>
    <property type="evidence" value="ECO:0007669"/>
    <property type="project" value="TreeGrafter"/>
</dbReference>
<sequence>MKAAIVTSGYQPVPAAMGGGVEALIDHLIRKNEDYGKIKLTVFSTYHEKSVRMAGSIKKTDFIFIKPPAIVRLCDHVLYFIAKTILKKEKSMSYRYIVQRLHYIAKVSKYLQKNTYDKLIIENHPTLFLTLKKHQNARKYAGNYYYHLHNEVTKDYGCKAVMLGCRKILGVSRYINQTLNEFLGGFPAEKFDVLRNCADTFHFGSEKSKEDAAALRKNYGIAADERVVLFTGRLNKEKGIKELLLAFKKVHLQKTKLVIAGGYFYASSMISDYEKELQKIAEPIKGRIIFTGFIAYPDMPVVYGMADVAVIPSMWEDPAPLTVIESMASGLPLITTISGGIPEYAGHKGAILLPRDDQIVDRLADTLNRVLSDDALRQKMAAASRKTAERLNADQYYTDFVAKLSD</sequence>
<dbReference type="PANTHER" id="PTHR46401">
    <property type="entry name" value="GLYCOSYLTRANSFERASE WBBK-RELATED"/>
    <property type="match status" value="1"/>
</dbReference>
<name>A0A4Z0GS28_9BACL</name>
<organism evidence="3 4">
    <name type="scientific">Sporolactobacillus shoreae</name>
    <dbReference type="NCBI Taxonomy" id="1465501"/>
    <lineage>
        <taxon>Bacteria</taxon>
        <taxon>Bacillati</taxon>
        <taxon>Bacillota</taxon>
        <taxon>Bacilli</taxon>
        <taxon>Bacillales</taxon>
        <taxon>Sporolactobacillaceae</taxon>
        <taxon>Sporolactobacillus</taxon>
    </lineage>
</organism>
<dbReference type="OrthoDB" id="139410at2"/>
<evidence type="ECO:0000313" key="3">
    <source>
        <dbReference type="EMBL" id="TGA99975.1"/>
    </source>
</evidence>
<dbReference type="PANTHER" id="PTHR46401:SF2">
    <property type="entry name" value="GLYCOSYLTRANSFERASE WBBK-RELATED"/>
    <property type="match status" value="1"/>
</dbReference>
<protein>
    <submittedName>
        <fullName evidence="3">Glycosyltransferase family 1 protein</fullName>
    </submittedName>
</protein>
<reference evidence="3 4" key="1">
    <citation type="journal article" date="2015" name="Int. J. Syst. Evol. Microbiol.">
        <title>Sporolactobacillus shoreae sp. nov. and Sporolactobacillus spathodeae sp. nov., two spore-forming lactic acid bacteria isolated from tree barks in Thailand.</title>
        <authorList>
            <person name="Thamacharoensuk T."/>
            <person name="Kitahara M."/>
            <person name="Ohkuma M."/>
            <person name="Thongchul N."/>
            <person name="Tanasupawat S."/>
        </authorList>
    </citation>
    <scope>NUCLEOTIDE SEQUENCE [LARGE SCALE GENOMIC DNA]</scope>
    <source>
        <strain evidence="3 4">BK92</strain>
    </source>
</reference>
<dbReference type="GO" id="GO:0016757">
    <property type="term" value="F:glycosyltransferase activity"/>
    <property type="evidence" value="ECO:0007669"/>
    <property type="project" value="InterPro"/>
</dbReference>
<dbReference type="AlphaFoldDB" id="A0A4Z0GS28"/>
<evidence type="ECO:0000259" key="2">
    <source>
        <dbReference type="Pfam" id="PF00534"/>
    </source>
</evidence>